<evidence type="ECO:0000313" key="2">
    <source>
        <dbReference type="EMBL" id="MET6997138.1"/>
    </source>
</evidence>
<dbReference type="RefSeq" id="WP_354659777.1">
    <property type="nucleotide sequence ID" value="NZ_JBEXAC010000001.1"/>
</dbReference>
<dbReference type="PROSITE" id="PS51257">
    <property type="entry name" value="PROKAR_LIPOPROTEIN"/>
    <property type="match status" value="1"/>
</dbReference>
<comment type="caution">
    <text evidence="2">The sequence shown here is derived from an EMBL/GenBank/DDBJ whole genome shotgun (WGS) entry which is preliminary data.</text>
</comment>
<gene>
    <name evidence="2" type="ORF">ABR189_07145</name>
</gene>
<evidence type="ECO:0000313" key="3">
    <source>
        <dbReference type="Proteomes" id="UP001549749"/>
    </source>
</evidence>
<dbReference type="Proteomes" id="UP001549749">
    <property type="component" value="Unassembled WGS sequence"/>
</dbReference>
<dbReference type="InterPro" id="IPR025419">
    <property type="entry name" value="DUF4142"/>
</dbReference>
<dbReference type="PANTHER" id="PTHR38593">
    <property type="entry name" value="BLR2558 PROTEIN"/>
    <property type="match status" value="1"/>
</dbReference>
<dbReference type="Gene3D" id="1.20.1260.10">
    <property type="match status" value="1"/>
</dbReference>
<evidence type="ECO:0000259" key="1">
    <source>
        <dbReference type="Pfam" id="PF13628"/>
    </source>
</evidence>
<reference evidence="2 3" key="1">
    <citation type="submission" date="2024-06" db="EMBL/GenBank/DDBJ databases">
        <title>Chitinophaga defluvii sp. nov., isolated from municipal sewage.</title>
        <authorList>
            <person name="Zhang L."/>
        </authorList>
    </citation>
    <scope>NUCLEOTIDE SEQUENCE [LARGE SCALE GENOMIC DNA]</scope>
    <source>
        <strain evidence="2 3">H8</strain>
    </source>
</reference>
<accession>A0ABV2T285</accession>
<name>A0ABV2T285_9BACT</name>
<keyword evidence="3" id="KW-1185">Reference proteome</keyword>
<organism evidence="2 3">
    <name type="scientific">Chitinophaga defluvii</name>
    <dbReference type="NCBI Taxonomy" id="3163343"/>
    <lineage>
        <taxon>Bacteria</taxon>
        <taxon>Pseudomonadati</taxon>
        <taxon>Bacteroidota</taxon>
        <taxon>Chitinophagia</taxon>
        <taxon>Chitinophagales</taxon>
        <taxon>Chitinophagaceae</taxon>
        <taxon>Chitinophaga</taxon>
    </lineage>
</organism>
<feature type="domain" description="DUF4142" evidence="1">
    <location>
        <begin position="52"/>
        <end position="185"/>
    </location>
</feature>
<dbReference type="InterPro" id="IPR012347">
    <property type="entry name" value="Ferritin-like"/>
</dbReference>
<dbReference type="Pfam" id="PF13628">
    <property type="entry name" value="DUF4142"/>
    <property type="match status" value="1"/>
</dbReference>
<protein>
    <submittedName>
        <fullName evidence="2">DUF4142 domain-containing protein</fullName>
    </submittedName>
</protein>
<dbReference type="EMBL" id="JBEXAC010000001">
    <property type="protein sequence ID" value="MET6997138.1"/>
    <property type="molecule type" value="Genomic_DNA"/>
</dbReference>
<proteinExistence type="predicted"/>
<dbReference type="PANTHER" id="PTHR38593:SF1">
    <property type="entry name" value="BLR2558 PROTEIN"/>
    <property type="match status" value="1"/>
</dbReference>
<sequence>MKRITFFTMTIMTAWLLQSCGGNANRNKDSVDSAKDVNEATVNEVKAVDEKSTDFAVKAANGGMMEVELGKMAQEKGVSQRVKDFGAMMVSDHTKANDELKAIATAKNITLPGTLGEDMQKHVNDLNKKTGKDFDKAYMDMMTDDHEEDVSEFDKAAGNLEDPELKTFASNTLPTLRTHLDSAKAVKASLKK</sequence>